<dbReference type="RefSeq" id="WP_074215620.1">
    <property type="nucleotide sequence ID" value="NZ_FSRG01000003.1"/>
</dbReference>
<evidence type="ECO:0000313" key="2">
    <source>
        <dbReference type="EMBL" id="SIN79146.1"/>
    </source>
</evidence>
<protein>
    <submittedName>
        <fullName evidence="2">Uncharacterized protein</fullName>
    </submittedName>
</protein>
<keyword evidence="3" id="KW-1185">Reference proteome</keyword>
<name>A0A1N6E822_9BACT</name>
<dbReference type="EMBL" id="FSRG01000003">
    <property type="protein sequence ID" value="SIN79146.1"/>
    <property type="molecule type" value="Genomic_DNA"/>
</dbReference>
<feature type="region of interest" description="Disordered" evidence="1">
    <location>
        <begin position="42"/>
        <end position="68"/>
    </location>
</feature>
<sequence length="102" mass="11123">MHNNSLFHVAMQWIICVVCFLALIAVAVEAFPAESEKASVTTPNLTYAPTPPTPKKNDIPNEHVVQRPPKNSPAFLFMLYKLAAGGLNANKKRSAPLPVPTE</sequence>
<accession>A0A1N6E822</accession>
<evidence type="ECO:0000313" key="3">
    <source>
        <dbReference type="Proteomes" id="UP000184694"/>
    </source>
</evidence>
<dbReference type="AlphaFoldDB" id="A0A1N6E822"/>
<proteinExistence type="predicted"/>
<reference evidence="3" key="1">
    <citation type="submission" date="2016-11" db="EMBL/GenBank/DDBJ databases">
        <authorList>
            <person name="Varghese N."/>
            <person name="Submissions S."/>
        </authorList>
    </citation>
    <scope>NUCLEOTIDE SEQUENCE [LARGE SCALE GENOMIC DNA]</scope>
    <source>
        <strain evidence="3">DSM 17456</strain>
    </source>
</reference>
<evidence type="ECO:0000256" key="1">
    <source>
        <dbReference type="SAM" id="MobiDB-lite"/>
    </source>
</evidence>
<dbReference type="Proteomes" id="UP000184694">
    <property type="component" value="Unassembled WGS sequence"/>
</dbReference>
<organism evidence="2 3">
    <name type="scientific">Halodesulfovibrio marinisediminis DSM 17456</name>
    <dbReference type="NCBI Taxonomy" id="1121457"/>
    <lineage>
        <taxon>Bacteria</taxon>
        <taxon>Pseudomonadati</taxon>
        <taxon>Thermodesulfobacteriota</taxon>
        <taxon>Desulfovibrionia</taxon>
        <taxon>Desulfovibrionales</taxon>
        <taxon>Desulfovibrionaceae</taxon>
        <taxon>Halodesulfovibrio</taxon>
    </lineage>
</organism>
<feature type="compositionally biased region" description="Basic and acidic residues" evidence="1">
    <location>
        <begin position="55"/>
        <end position="65"/>
    </location>
</feature>
<gene>
    <name evidence="2" type="ORF">SAMN02745161_0780</name>
</gene>